<feature type="domain" description="Disease resistance protein winged helix" evidence="9">
    <location>
        <begin position="436"/>
        <end position="509"/>
    </location>
</feature>
<reference evidence="11" key="1">
    <citation type="submission" date="2022-08" db="EMBL/GenBank/DDBJ databases">
        <authorList>
            <person name="Gutierrez-Valencia J."/>
        </authorList>
    </citation>
    <scope>NUCLEOTIDE SEQUENCE</scope>
</reference>
<dbReference type="Gene3D" id="3.40.50.300">
    <property type="entry name" value="P-loop containing nucleotide triphosphate hydrolases"/>
    <property type="match status" value="1"/>
</dbReference>
<dbReference type="AlphaFoldDB" id="A0AAV0PJ70"/>
<sequence>MAFVVAEAILKKLGPLAVEQVGLLWGLGREVLKLKSTVTSIQAVLLDAEEQSGLNNQVQVWLQELKQVLYDADDLLDDFNTEALLRQQQMDGSGNANLNDKVHHFLFSFFDLPSNHLFNGLLMAHRIKAIRTKLDEIDENRKMFNLQTRLEEPFALNKSRQTDSFVPSAFVGRDKDSAKIISLLLSTNGQQKVEVIPILGIGGLGKTALSQQIYNDERVSSYFQLKSWICVPDNFDETLVVKRILESLTEDKVGDLQLQTLKSKLKNKMDNKKFLFVLDDVWDNGDYESNWDSLMSFLWNVGAVGSKIIITTRIRSVANLMATKGVEPHELQGLSKQDSWTLFKHVTFKGEAMEGGERFVRAGEAIVGRCVGVPLAIRAMAGILSSKRNVVDWEALRDKQARLDRVDTDKRILATLRLSYDNLPSHLKPCFAYCSLFPKDCVIDVKMLVQLWMGQGYINRGQLPSSHLYEVGVEYFKGMLSKSFFQESHEDQRGNVKNCKMHDLMHDLALEVAGEENITLKASNPMVDDDVDLDRLRHMSVDFGGVRRKSWPVPDSLPQATKLRTFLPANLDWEGMNVREGKGYEMFFSNMTSLRALSLYGGQMKVIPPSIHKLKRLRYLNLSRNGMETLPDEIIKLVNLQVLILDLCYELQELPQDMAKLSNLEFLSLLGCWRLRGLPLGIGKLTRLKELSTFVLGTEAKISELKDLDNLGGALSIKNLGLVKGRAEAKAASLNRKPNLEALELEWNMLDSDNAAAGEEMTLEALEPHENLKKLKLQHYSGSSLPSWVSNSLKNVVIISLSRCGGLLYLPSLAPLVSLEELELYSLEGLEYIQIEEATSPSSSSSSSSSASNNNPQLLPRLKSLAIRHCNNLISWWSTSKIEVPLFPCLSALDIVDCPKLAWTPRFSVHMGKVKLSDVRSDLLGEFAASLPPPHSPTHSRFKELTIDGMEGLQVLPQELHPQLVSLESLCIQSCLDLTTLSPPASSEQHLAFSLYYCLPALRCLQMWGLMGLDCLPQWLQHSSHLRELRISYCHGLGCLPDWLPKLTMIETLQIKDCELLLPRLESRTAQDWHKVEHILNITINDKMVQRNGNYLELAGNDQHQEQEAEREEEEEDDHEVLPATSAQSSRYVLLLNYGKAAFL</sequence>
<dbReference type="InterPro" id="IPR056789">
    <property type="entry name" value="LRR_R13L1-DRL21"/>
</dbReference>
<evidence type="ECO:0000256" key="6">
    <source>
        <dbReference type="SAM" id="MobiDB-lite"/>
    </source>
</evidence>
<feature type="compositionally biased region" description="Acidic residues" evidence="6">
    <location>
        <begin position="1109"/>
        <end position="1119"/>
    </location>
</feature>
<proteinExistence type="predicted"/>
<evidence type="ECO:0000313" key="11">
    <source>
        <dbReference type="EMBL" id="CAI0470911.1"/>
    </source>
</evidence>
<dbReference type="SUPFAM" id="SSF52540">
    <property type="entry name" value="P-loop containing nucleoside triphosphate hydrolases"/>
    <property type="match status" value="1"/>
</dbReference>
<dbReference type="Pfam" id="PF18052">
    <property type="entry name" value="Rx_N"/>
    <property type="match status" value="1"/>
</dbReference>
<dbReference type="Pfam" id="PF00931">
    <property type="entry name" value="NB-ARC"/>
    <property type="match status" value="1"/>
</dbReference>
<dbReference type="Gene3D" id="1.20.5.4130">
    <property type="match status" value="1"/>
</dbReference>
<dbReference type="PANTHER" id="PTHR36766:SF40">
    <property type="entry name" value="DISEASE RESISTANCE PROTEIN RGA3"/>
    <property type="match status" value="1"/>
</dbReference>
<keyword evidence="4" id="KW-0611">Plant defense</keyword>
<dbReference type="PRINTS" id="PR00364">
    <property type="entry name" value="DISEASERSIST"/>
</dbReference>
<dbReference type="InterPro" id="IPR002182">
    <property type="entry name" value="NB-ARC"/>
</dbReference>
<evidence type="ECO:0000256" key="3">
    <source>
        <dbReference type="ARBA" id="ARBA00022741"/>
    </source>
</evidence>
<dbReference type="Gene3D" id="1.10.8.430">
    <property type="entry name" value="Helical domain of apoptotic protease-activating factors"/>
    <property type="match status" value="1"/>
</dbReference>
<dbReference type="GO" id="GO:0051707">
    <property type="term" value="P:response to other organism"/>
    <property type="evidence" value="ECO:0007669"/>
    <property type="project" value="UniProtKB-ARBA"/>
</dbReference>
<dbReference type="Pfam" id="PF25019">
    <property type="entry name" value="LRR_R13L1-DRL21"/>
    <property type="match status" value="1"/>
</dbReference>
<keyword evidence="12" id="KW-1185">Reference proteome</keyword>
<feature type="region of interest" description="Disordered" evidence="6">
    <location>
        <begin position="1101"/>
        <end position="1123"/>
    </location>
</feature>
<dbReference type="SUPFAM" id="SSF52047">
    <property type="entry name" value="RNI-like"/>
    <property type="match status" value="1"/>
</dbReference>
<evidence type="ECO:0000313" key="12">
    <source>
        <dbReference type="Proteomes" id="UP001154282"/>
    </source>
</evidence>
<feature type="domain" description="NB-ARC" evidence="7">
    <location>
        <begin position="176"/>
        <end position="351"/>
    </location>
</feature>
<evidence type="ECO:0000256" key="5">
    <source>
        <dbReference type="ARBA" id="ARBA00022840"/>
    </source>
</evidence>
<dbReference type="GO" id="GO:0006952">
    <property type="term" value="P:defense response"/>
    <property type="evidence" value="ECO:0007669"/>
    <property type="project" value="UniProtKB-KW"/>
</dbReference>
<dbReference type="InterPro" id="IPR041118">
    <property type="entry name" value="Rx_N"/>
</dbReference>
<dbReference type="InterPro" id="IPR042197">
    <property type="entry name" value="Apaf_helical"/>
</dbReference>
<dbReference type="InterPro" id="IPR027417">
    <property type="entry name" value="P-loop_NTPase"/>
</dbReference>
<evidence type="ECO:0000259" key="9">
    <source>
        <dbReference type="Pfam" id="PF23559"/>
    </source>
</evidence>
<feature type="domain" description="R13L1/DRL21-like LRR repeat region" evidence="10">
    <location>
        <begin position="702"/>
        <end position="826"/>
    </location>
</feature>
<comment type="caution">
    <text evidence="11">The sequence shown here is derived from an EMBL/GenBank/DDBJ whole genome shotgun (WGS) entry which is preliminary data.</text>
</comment>
<dbReference type="Pfam" id="PF23559">
    <property type="entry name" value="WHD_DRP"/>
    <property type="match status" value="1"/>
</dbReference>
<dbReference type="PANTHER" id="PTHR36766">
    <property type="entry name" value="PLANT BROAD-SPECTRUM MILDEW RESISTANCE PROTEIN RPW8"/>
    <property type="match status" value="1"/>
</dbReference>
<accession>A0AAV0PJ70</accession>
<evidence type="ECO:0000259" key="10">
    <source>
        <dbReference type="Pfam" id="PF25019"/>
    </source>
</evidence>
<keyword evidence="5" id="KW-0067">ATP-binding</keyword>
<protein>
    <recommendedName>
        <fullName evidence="13">Disease resistance protein RGA3</fullName>
    </recommendedName>
</protein>
<dbReference type="Proteomes" id="UP001154282">
    <property type="component" value="Unassembled WGS sequence"/>
</dbReference>
<dbReference type="SUPFAM" id="SSF52058">
    <property type="entry name" value="L domain-like"/>
    <property type="match status" value="1"/>
</dbReference>
<evidence type="ECO:0000256" key="1">
    <source>
        <dbReference type="ARBA" id="ARBA00022614"/>
    </source>
</evidence>
<name>A0AAV0PJ70_9ROSI</name>
<keyword evidence="3" id="KW-0547">Nucleotide-binding</keyword>
<dbReference type="FunFam" id="1.10.10.10:FF:000322">
    <property type="entry name" value="Probable disease resistance protein At1g63360"/>
    <property type="match status" value="1"/>
</dbReference>
<evidence type="ECO:0000256" key="4">
    <source>
        <dbReference type="ARBA" id="ARBA00022821"/>
    </source>
</evidence>
<dbReference type="GO" id="GO:0043531">
    <property type="term" value="F:ADP binding"/>
    <property type="evidence" value="ECO:0007669"/>
    <property type="project" value="InterPro"/>
</dbReference>
<evidence type="ECO:0000256" key="2">
    <source>
        <dbReference type="ARBA" id="ARBA00022737"/>
    </source>
</evidence>
<feature type="domain" description="Disease resistance N-terminal" evidence="8">
    <location>
        <begin position="7"/>
        <end position="89"/>
    </location>
</feature>
<organism evidence="11 12">
    <name type="scientific">Linum tenue</name>
    <dbReference type="NCBI Taxonomy" id="586396"/>
    <lineage>
        <taxon>Eukaryota</taxon>
        <taxon>Viridiplantae</taxon>
        <taxon>Streptophyta</taxon>
        <taxon>Embryophyta</taxon>
        <taxon>Tracheophyta</taxon>
        <taxon>Spermatophyta</taxon>
        <taxon>Magnoliopsida</taxon>
        <taxon>eudicotyledons</taxon>
        <taxon>Gunneridae</taxon>
        <taxon>Pentapetalae</taxon>
        <taxon>rosids</taxon>
        <taxon>fabids</taxon>
        <taxon>Malpighiales</taxon>
        <taxon>Linaceae</taxon>
        <taxon>Linum</taxon>
    </lineage>
</organism>
<gene>
    <name evidence="11" type="ORF">LITE_LOCUS38728</name>
</gene>
<evidence type="ECO:0000259" key="7">
    <source>
        <dbReference type="Pfam" id="PF00931"/>
    </source>
</evidence>
<dbReference type="InterPro" id="IPR058922">
    <property type="entry name" value="WHD_DRP"/>
</dbReference>
<dbReference type="EMBL" id="CAMGYJ010000009">
    <property type="protein sequence ID" value="CAI0470911.1"/>
    <property type="molecule type" value="Genomic_DNA"/>
</dbReference>
<keyword evidence="2" id="KW-0677">Repeat</keyword>
<dbReference type="GO" id="GO:0005524">
    <property type="term" value="F:ATP binding"/>
    <property type="evidence" value="ECO:0007669"/>
    <property type="project" value="UniProtKB-KW"/>
</dbReference>
<evidence type="ECO:0008006" key="13">
    <source>
        <dbReference type="Google" id="ProtNLM"/>
    </source>
</evidence>
<evidence type="ECO:0000259" key="8">
    <source>
        <dbReference type="Pfam" id="PF18052"/>
    </source>
</evidence>
<dbReference type="Gene3D" id="1.10.10.10">
    <property type="entry name" value="Winged helix-like DNA-binding domain superfamily/Winged helix DNA-binding domain"/>
    <property type="match status" value="1"/>
</dbReference>
<keyword evidence="1" id="KW-0433">Leucine-rich repeat</keyword>
<dbReference type="InterPro" id="IPR032675">
    <property type="entry name" value="LRR_dom_sf"/>
</dbReference>
<dbReference type="Gene3D" id="3.80.10.10">
    <property type="entry name" value="Ribonuclease Inhibitor"/>
    <property type="match status" value="2"/>
</dbReference>
<dbReference type="InterPro" id="IPR036388">
    <property type="entry name" value="WH-like_DNA-bd_sf"/>
</dbReference>